<feature type="domain" description="ABC transporter" evidence="10">
    <location>
        <begin position="447"/>
        <end position="671"/>
    </location>
</feature>
<dbReference type="SUPFAM" id="SSF90123">
    <property type="entry name" value="ABC transporter transmembrane region"/>
    <property type="match status" value="2"/>
</dbReference>
<sequence>MQRHCTERESCVDDDVYHGIKTCTVRAKEFVDEEEHSATTLESENPLNTAGFLSVATLWWLHPLLKRGFDSPLDEESVWDLPTADQVNFLQEKFDAAYAKENERLFRQKETTESPNVNFIIWECVKRTWCISLGCHLTHVSLMLLQAFLIKAILKSINDEATGFGISSGYILACLLGCVAFCRATAAGAGQFLTSRIACNAQMLVINNAFRKILRLSATARRTMNTGEIVTFVSVDSQRILQAYKLGMWCVVLPVMLITVSVLIGTEMGIKVGVAAAATKVVILYGSLLTSKKIAAYRRHISRISADRLKLTNEMLQGIRVVKFYGWEGFANKLIRDIRNEEVGLMRKYNRLRLANTVLVYLGPALLNMVCFSATILLGNHLDVPTTFVIVALTNACQTPFVIFADASNAVAEAFISSKRLSGFLAAEETIMSSPQTDHDRSPLISIEGADFQWNKDALTPTLSNVNLMLQPGMLTVVVGPVGSGKSSLVNAILGEMHEVCGTRTVHGRIAYASQQAWIQNQTIRDNILFGEQYDEIHYQHVIKACQLVPDFETLEQGDQTEIGERGINLSGGQKARVGVARAMYRARNFDFIVLDDPLSALDVHVANAVFRSGVMGIANGITRLLVMNSHYHLLQHADRILVMSGGQIVGDGTFKQLKREFPFLAVDYGRNQCEMKTNNLHDDNIKAMEKEILTNRKSSLVVVEPKKLVLAEDRFVGSVRLQTYIQYLSSSGWSGRVLFSSIFILFTIAQVALFCCDWFLSQWSHGSINLSQTTSLTIYVGIVFAAAFLVLVRCLFFMEICMKCSSKIHFKHLHKVVVAPITTFFDVTPTGRILNRFSRDLDEVDNLLPYQGLLLLLCMFQVASSFIVCAAVNVYILVVYVPVIYACTLAARVYQSSARELKRLDSVTRSPFVNLVSETITGMETVRAYDMVKPFAARCEMLLNNNGKFLFHYQSSSRWFDMRTDWTVSLIIMAVAILVVLFQSSLGAALSGLSLTYAAQLSSFFQRMTTLTTQVENIMTCFERIAHYDSLDEEGYKRTPTNKDTLATNWPRTGNVVFENVSMRYRDDLPLVLKHVSFSALSGEKIGICGRTGSGKSSLMSVLFRVVEIPTTGRVLIDGVDIATITVHQLRSKLTIIPQDPMLFSGSLRMNLDPFAEKSDSELYEVLRKVHLSETVSSWGKGLDYEVAEKGENLSVGQRQLLCIARALIRDSKVIVMDEATANVDQESDKLIQQTMKESFGGGESTVLCIAHRIETIMDSDKILVLDAGEVVEFDCPSALLERKSGVFKTLVESSKAVEMIG</sequence>
<comment type="caution">
    <text evidence="12">The sequence shown here is derived from an EMBL/GenBank/DDBJ whole genome shotgun (WGS) entry which is preliminary data.</text>
</comment>
<dbReference type="GO" id="GO:0140359">
    <property type="term" value="F:ABC-type transporter activity"/>
    <property type="evidence" value="ECO:0007669"/>
    <property type="project" value="InterPro"/>
</dbReference>
<dbReference type="Gene3D" id="1.20.1560.10">
    <property type="entry name" value="ABC transporter type 1, transmembrane domain"/>
    <property type="match status" value="2"/>
</dbReference>
<evidence type="ECO:0000256" key="3">
    <source>
        <dbReference type="ARBA" id="ARBA00022692"/>
    </source>
</evidence>
<dbReference type="InterPro" id="IPR036640">
    <property type="entry name" value="ABC1_TM_sf"/>
</dbReference>
<dbReference type="FunFam" id="3.40.50.300:FF:000997">
    <property type="entry name" value="Multidrug resistance-associated protein 1"/>
    <property type="match status" value="1"/>
</dbReference>
<dbReference type="CDD" id="cd18579">
    <property type="entry name" value="ABC_6TM_ABCC_D1"/>
    <property type="match status" value="1"/>
</dbReference>
<dbReference type="SMART" id="SM00382">
    <property type="entry name" value="AAA"/>
    <property type="match status" value="2"/>
</dbReference>
<dbReference type="PROSITE" id="PS50893">
    <property type="entry name" value="ABC_TRANSPORTER_2"/>
    <property type="match status" value="2"/>
</dbReference>
<dbReference type="InterPro" id="IPR003439">
    <property type="entry name" value="ABC_transporter-like_ATP-bd"/>
</dbReference>
<feature type="transmembrane region" description="Helical" evidence="9">
    <location>
        <begin position="875"/>
        <end position="895"/>
    </location>
</feature>
<dbReference type="InterPro" id="IPR044746">
    <property type="entry name" value="ABCC_6TM_D1"/>
</dbReference>
<keyword evidence="2" id="KW-0813">Transport</keyword>
<protein>
    <submittedName>
        <fullName evidence="12">Multidrug resistance protein ABC Superfamily</fullName>
    </submittedName>
</protein>
<dbReference type="CDD" id="cd03250">
    <property type="entry name" value="ABCC_MRP_domain1"/>
    <property type="match status" value="1"/>
</dbReference>
<evidence type="ECO:0000256" key="9">
    <source>
        <dbReference type="SAM" id="Phobius"/>
    </source>
</evidence>
<dbReference type="OrthoDB" id="6500128at2759"/>
<keyword evidence="6" id="KW-0067">ATP-binding</keyword>
<keyword evidence="5" id="KW-0547">Nucleotide-binding</keyword>
<evidence type="ECO:0000256" key="2">
    <source>
        <dbReference type="ARBA" id="ARBA00022448"/>
    </source>
</evidence>
<feature type="transmembrane region" description="Helical" evidence="9">
    <location>
        <begin position="270"/>
        <end position="289"/>
    </location>
</feature>
<dbReference type="InterPro" id="IPR050173">
    <property type="entry name" value="ABC_transporter_C-like"/>
</dbReference>
<feature type="transmembrane region" description="Helical" evidence="9">
    <location>
        <begin position="848"/>
        <end position="869"/>
    </location>
</feature>
<evidence type="ECO:0000313" key="12">
    <source>
        <dbReference type="EMBL" id="POM58828.1"/>
    </source>
</evidence>
<organism evidence="12 13">
    <name type="scientific">Phytophthora palmivora</name>
    <dbReference type="NCBI Taxonomy" id="4796"/>
    <lineage>
        <taxon>Eukaryota</taxon>
        <taxon>Sar</taxon>
        <taxon>Stramenopiles</taxon>
        <taxon>Oomycota</taxon>
        <taxon>Peronosporomycetes</taxon>
        <taxon>Peronosporales</taxon>
        <taxon>Peronosporaceae</taxon>
        <taxon>Phytophthora</taxon>
    </lineage>
</organism>
<dbReference type="Pfam" id="PF00005">
    <property type="entry name" value="ABC_tran"/>
    <property type="match status" value="2"/>
</dbReference>
<dbReference type="InterPro" id="IPR044726">
    <property type="entry name" value="ABCC_6TM_D2"/>
</dbReference>
<dbReference type="InterPro" id="IPR003593">
    <property type="entry name" value="AAA+_ATPase"/>
</dbReference>
<evidence type="ECO:0000256" key="7">
    <source>
        <dbReference type="ARBA" id="ARBA00022989"/>
    </source>
</evidence>
<comment type="subcellular location">
    <subcellularLocation>
        <location evidence="1">Vacuole membrane</location>
        <topology evidence="1">Multi-pass membrane protein</topology>
    </subcellularLocation>
</comment>
<evidence type="ECO:0000259" key="10">
    <source>
        <dbReference type="PROSITE" id="PS50893"/>
    </source>
</evidence>
<evidence type="ECO:0000256" key="6">
    <source>
        <dbReference type="ARBA" id="ARBA00022840"/>
    </source>
</evidence>
<dbReference type="PANTHER" id="PTHR24223">
    <property type="entry name" value="ATP-BINDING CASSETTE SUB-FAMILY C"/>
    <property type="match status" value="1"/>
</dbReference>
<keyword evidence="8 9" id="KW-0472">Membrane</keyword>
<name>A0A2P4WZV6_9STRA</name>
<dbReference type="InterPro" id="IPR027417">
    <property type="entry name" value="P-loop_NTPase"/>
</dbReference>
<evidence type="ECO:0000259" key="11">
    <source>
        <dbReference type="PROSITE" id="PS50929"/>
    </source>
</evidence>
<keyword evidence="4" id="KW-0677">Repeat</keyword>
<dbReference type="GO" id="GO:0016887">
    <property type="term" value="F:ATP hydrolysis activity"/>
    <property type="evidence" value="ECO:0007669"/>
    <property type="project" value="InterPro"/>
</dbReference>
<evidence type="ECO:0000313" key="13">
    <source>
        <dbReference type="Proteomes" id="UP000237271"/>
    </source>
</evidence>
<gene>
    <name evidence="12" type="ORF">PHPALM_36470</name>
</gene>
<feature type="transmembrane region" description="Helical" evidence="9">
    <location>
        <begin position="777"/>
        <end position="799"/>
    </location>
</feature>
<dbReference type="InterPro" id="IPR011527">
    <property type="entry name" value="ABC1_TM_dom"/>
</dbReference>
<dbReference type="GO" id="GO:0005524">
    <property type="term" value="F:ATP binding"/>
    <property type="evidence" value="ECO:0007669"/>
    <property type="project" value="UniProtKB-KW"/>
</dbReference>
<dbReference type="PANTHER" id="PTHR24223:SF443">
    <property type="entry name" value="MULTIDRUG-RESISTANCE LIKE PROTEIN 1, ISOFORM I"/>
    <property type="match status" value="1"/>
</dbReference>
<feature type="transmembrane region" description="Helical" evidence="9">
    <location>
        <begin position="384"/>
        <end position="405"/>
    </location>
</feature>
<feature type="transmembrane region" description="Helical" evidence="9">
    <location>
        <begin position="170"/>
        <end position="193"/>
    </location>
</feature>
<proteinExistence type="predicted"/>
<dbReference type="CDD" id="cd03244">
    <property type="entry name" value="ABCC_MRP_domain2"/>
    <property type="match status" value="1"/>
</dbReference>
<dbReference type="InterPro" id="IPR017871">
    <property type="entry name" value="ABC_transporter-like_CS"/>
</dbReference>
<dbReference type="GO" id="GO:0005774">
    <property type="term" value="C:vacuolar membrane"/>
    <property type="evidence" value="ECO:0007669"/>
    <property type="project" value="UniProtKB-SubCell"/>
</dbReference>
<feature type="transmembrane region" description="Helical" evidence="9">
    <location>
        <begin position="738"/>
        <end position="761"/>
    </location>
</feature>
<feature type="transmembrane region" description="Helical" evidence="9">
    <location>
        <begin position="246"/>
        <end position="264"/>
    </location>
</feature>
<feature type="transmembrane region" description="Helical" evidence="9">
    <location>
        <begin position="354"/>
        <end position="378"/>
    </location>
</feature>
<feature type="domain" description="ABC transporter" evidence="10">
    <location>
        <begin position="1057"/>
        <end position="1294"/>
    </location>
</feature>
<dbReference type="FunFam" id="1.20.1560.10:FF:000063">
    <property type="entry name" value="Multidrug resistance protein ABC transporter"/>
    <property type="match status" value="1"/>
</dbReference>
<dbReference type="FunFam" id="3.40.50.300:FF:000163">
    <property type="entry name" value="Multidrug resistance-associated protein member 4"/>
    <property type="match status" value="1"/>
</dbReference>
<accession>A0A2P4WZV6</accession>
<feature type="domain" description="ABC transmembrane type-1" evidence="11">
    <location>
        <begin position="743"/>
        <end position="1018"/>
    </location>
</feature>
<evidence type="ECO:0000256" key="8">
    <source>
        <dbReference type="ARBA" id="ARBA00023136"/>
    </source>
</evidence>
<evidence type="ECO:0000256" key="5">
    <source>
        <dbReference type="ARBA" id="ARBA00022741"/>
    </source>
</evidence>
<keyword evidence="7 9" id="KW-1133">Transmembrane helix</keyword>
<dbReference type="SUPFAM" id="SSF52540">
    <property type="entry name" value="P-loop containing nucleoside triphosphate hydrolases"/>
    <property type="match status" value="2"/>
</dbReference>
<keyword evidence="13" id="KW-1185">Reference proteome</keyword>
<evidence type="ECO:0000256" key="4">
    <source>
        <dbReference type="ARBA" id="ARBA00022737"/>
    </source>
</evidence>
<dbReference type="PROSITE" id="PS00211">
    <property type="entry name" value="ABC_TRANSPORTER_1"/>
    <property type="match status" value="2"/>
</dbReference>
<evidence type="ECO:0000256" key="1">
    <source>
        <dbReference type="ARBA" id="ARBA00004128"/>
    </source>
</evidence>
<dbReference type="Pfam" id="PF00664">
    <property type="entry name" value="ABC_membrane"/>
    <property type="match status" value="2"/>
</dbReference>
<keyword evidence="3 9" id="KW-0812">Transmembrane</keyword>
<feature type="transmembrane region" description="Helical" evidence="9">
    <location>
        <begin position="967"/>
        <end position="1000"/>
    </location>
</feature>
<reference evidence="12 13" key="1">
    <citation type="journal article" date="2017" name="Genome Biol. Evol.">
        <title>Phytophthora megakarya and P. palmivora, closely related causal agents of cacao black pod rot, underwent increases in genome sizes and gene numbers by different mechanisms.</title>
        <authorList>
            <person name="Ali S.S."/>
            <person name="Shao J."/>
            <person name="Lary D.J."/>
            <person name="Kronmiller B."/>
            <person name="Shen D."/>
            <person name="Strem M.D."/>
            <person name="Amoako-Attah I."/>
            <person name="Akrofi A.Y."/>
            <person name="Begoude B.A."/>
            <person name="Ten Hoopen G.M."/>
            <person name="Coulibaly K."/>
            <person name="Kebe B.I."/>
            <person name="Melnick R.L."/>
            <person name="Guiltinan M.J."/>
            <person name="Tyler B.M."/>
            <person name="Meinhardt L.W."/>
            <person name="Bailey B.A."/>
        </authorList>
    </citation>
    <scope>NUCLEOTIDE SEQUENCE [LARGE SCALE GENOMIC DNA]</scope>
    <source>
        <strain evidence="13">sbr112.9</strain>
    </source>
</reference>
<dbReference type="CDD" id="cd18580">
    <property type="entry name" value="ABC_6TM_ABCC_D2"/>
    <property type="match status" value="1"/>
</dbReference>
<feature type="domain" description="ABC transmembrane type-1" evidence="11">
    <location>
        <begin position="131"/>
        <end position="413"/>
    </location>
</feature>
<dbReference type="PROSITE" id="PS50929">
    <property type="entry name" value="ABC_TM1F"/>
    <property type="match status" value="2"/>
</dbReference>
<dbReference type="Gene3D" id="3.40.50.300">
    <property type="entry name" value="P-loop containing nucleotide triphosphate hydrolases"/>
    <property type="match status" value="2"/>
</dbReference>
<feature type="transmembrane region" description="Helical" evidence="9">
    <location>
        <begin position="129"/>
        <end position="150"/>
    </location>
</feature>
<dbReference type="EMBL" id="NCKW01020145">
    <property type="protein sequence ID" value="POM58828.1"/>
    <property type="molecule type" value="Genomic_DNA"/>
</dbReference>
<dbReference type="Proteomes" id="UP000237271">
    <property type="component" value="Unassembled WGS sequence"/>
</dbReference>